<gene>
    <name evidence="1" type="ORF">FC81_GL001490</name>
</gene>
<sequence>MGIKPGTQLDIAHHFGLSHPYVHQLIYGKMSDTECTRKRIKEICNYVGVDLKR</sequence>
<dbReference type="EMBL" id="AZEF01000027">
    <property type="protein sequence ID" value="KRL01346.1"/>
    <property type="molecule type" value="Genomic_DNA"/>
</dbReference>
<organism evidence="1 2">
    <name type="scientific">Liquorilactobacillus capillatus DSM 19910</name>
    <dbReference type="NCBI Taxonomy" id="1423731"/>
    <lineage>
        <taxon>Bacteria</taxon>
        <taxon>Bacillati</taxon>
        <taxon>Bacillota</taxon>
        <taxon>Bacilli</taxon>
        <taxon>Lactobacillales</taxon>
        <taxon>Lactobacillaceae</taxon>
        <taxon>Liquorilactobacillus</taxon>
    </lineage>
</organism>
<proteinExistence type="predicted"/>
<dbReference type="AlphaFoldDB" id="A0A0R1M8Q7"/>
<accession>A0A0R1M8Q7</accession>
<name>A0A0R1M8Q7_9LACO</name>
<keyword evidence="2" id="KW-1185">Reference proteome</keyword>
<dbReference type="PATRIC" id="fig|1423731.3.peg.1530"/>
<protein>
    <recommendedName>
        <fullName evidence="3">HTH cro/C1-type domain-containing protein</fullName>
    </recommendedName>
</protein>
<dbReference type="Proteomes" id="UP000051621">
    <property type="component" value="Unassembled WGS sequence"/>
</dbReference>
<evidence type="ECO:0008006" key="3">
    <source>
        <dbReference type="Google" id="ProtNLM"/>
    </source>
</evidence>
<reference evidence="1 2" key="1">
    <citation type="journal article" date="2015" name="Genome Announc.">
        <title>Expanding the biotechnology potential of lactobacilli through comparative genomics of 213 strains and associated genera.</title>
        <authorList>
            <person name="Sun Z."/>
            <person name="Harris H.M."/>
            <person name="McCann A."/>
            <person name="Guo C."/>
            <person name="Argimon S."/>
            <person name="Zhang W."/>
            <person name="Yang X."/>
            <person name="Jeffery I.B."/>
            <person name="Cooney J.C."/>
            <person name="Kagawa T.F."/>
            <person name="Liu W."/>
            <person name="Song Y."/>
            <person name="Salvetti E."/>
            <person name="Wrobel A."/>
            <person name="Rasinkangas P."/>
            <person name="Parkhill J."/>
            <person name="Rea M.C."/>
            <person name="O'Sullivan O."/>
            <person name="Ritari J."/>
            <person name="Douillard F.P."/>
            <person name="Paul Ross R."/>
            <person name="Yang R."/>
            <person name="Briner A.E."/>
            <person name="Felis G.E."/>
            <person name="de Vos W.M."/>
            <person name="Barrangou R."/>
            <person name="Klaenhammer T.R."/>
            <person name="Caufield P.W."/>
            <person name="Cui Y."/>
            <person name="Zhang H."/>
            <person name="O'Toole P.W."/>
        </authorList>
    </citation>
    <scope>NUCLEOTIDE SEQUENCE [LARGE SCALE GENOMIC DNA]</scope>
    <source>
        <strain evidence="1 2">DSM 19910</strain>
    </source>
</reference>
<evidence type="ECO:0000313" key="2">
    <source>
        <dbReference type="Proteomes" id="UP000051621"/>
    </source>
</evidence>
<comment type="caution">
    <text evidence="1">The sequence shown here is derived from an EMBL/GenBank/DDBJ whole genome shotgun (WGS) entry which is preliminary data.</text>
</comment>
<evidence type="ECO:0000313" key="1">
    <source>
        <dbReference type="EMBL" id="KRL01346.1"/>
    </source>
</evidence>